<gene>
    <name evidence="2" type="ORF">E1293_14315</name>
</gene>
<keyword evidence="1" id="KW-0472">Membrane</keyword>
<evidence type="ECO:0000256" key="1">
    <source>
        <dbReference type="SAM" id="Phobius"/>
    </source>
</evidence>
<name>A0A4R5BFC5_9ACTN</name>
<evidence type="ECO:0000313" key="3">
    <source>
        <dbReference type="Proteomes" id="UP000295578"/>
    </source>
</evidence>
<comment type="caution">
    <text evidence="2">The sequence shown here is derived from an EMBL/GenBank/DDBJ whole genome shotgun (WGS) entry which is preliminary data.</text>
</comment>
<accession>A0A4R5BFC5</accession>
<sequence length="74" mass="7754">MSAVLLFVAAVLAEVLWIVLAGVHPEYDAMGGLLHRPGPFRAAVAVLAVLALLLWYTPLRRRLGPAALAVGAPA</sequence>
<dbReference type="AlphaFoldDB" id="A0A4R5BFC5"/>
<evidence type="ECO:0000313" key="2">
    <source>
        <dbReference type="EMBL" id="TDD83590.1"/>
    </source>
</evidence>
<feature type="transmembrane region" description="Helical" evidence="1">
    <location>
        <begin position="37"/>
        <end position="56"/>
    </location>
</feature>
<keyword evidence="3" id="KW-1185">Reference proteome</keyword>
<protein>
    <submittedName>
        <fullName evidence="2">Uncharacterized protein</fullName>
    </submittedName>
</protein>
<keyword evidence="1" id="KW-0812">Transmembrane</keyword>
<dbReference type="EMBL" id="SMKY01000052">
    <property type="protein sequence ID" value="TDD83590.1"/>
    <property type="molecule type" value="Genomic_DNA"/>
</dbReference>
<proteinExistence type="predicted"/>
<dbReference type="Proteomes" id="UP000295578">
    <property type="component" value="Unassembled WGS sequence"/>
</dbReference>
<dbReference type="RefSeq" id="WP_132197869.1">
    <property type="nucleotide sequence ID" value="NZ_SMKY01000052.1"/>
</dbReference>
<keyword evidence="1" id="KW-1133">Transmembrane helix</keyword>
<reference evidence="2 3" key="1">
    <citation type="submission" date="2019-03" db="EMBL/GenBank/DDBJ databases">
        <title>Draft genome sequences of novel Actinobacteria.</title>
        <authorList>
            <person name="Sahin N."/>
            <person name="Ay H."/>
            <person name="Saygin H."/>
        </authorList>
    </citation>
    <scope>NUCLEOTIDE SEQUENCE [LARGE SCALE GENOMIC DNA]</scope>
    <source>
        <strain evidence="2 3">DSM 45941</strain>
    </source>
</reference>
<organism evidence="2 3">
    <name type="scientific">Actinomadura darangshiensis</name>
    <dbReference type="NCBI Taxonomy" id="705336"/>
    <lineage>
        <taxon>Bacteria</taxon>
        <taxon>Bacillati</taxon>
        <taxon>Actinomycetota</taxon>
        <taxon>Actinomycetes</taxon>
        <taxon>Streptosporangiales</taxon>
        <taxon>Thermomonosporaceae</taxon>
        <taxon>Actinomadura</taxon>
    </lineage>
</organism>